<evidence type="ECO:0000256" key="3">
    <source>
        <dbReference type="ARBA" id="ARBA00022692"/>
    </source>
</evidence>
<evidence type="ECO:0000256" key="10">
    <source>
        <dbReference type="RuleBase" id="RU000688"/>
    </source>
</evidence>
<dbReference type="PANTHER" id="PTHR24248">
    <property type="entry name" value="ADRENERGIC RECEPTOR-RELATED G-PROTEIN COUPLED RECEPTOR"/>
    <property type="match status" value="1"/>
</dbReference>
<dbReference type="CDD" id="cd14967">
    <property type="entry name" value="7tmA_amine_R-like"/>
    <property type="match status" value="1"/>
</dbReference>
<dbReference type="PROSITE" id="PS00237">
    <property type="entry name" value="G_PROTEIN_RECEP_F1_1"/>
    <property type="match status" value="1"/>
</dbReference>
<evidence type="ECO:0000256" key="11">
    <source>
        <dbReference type="SAM" id="Phobius"/>
    </source>
</evidence>
<evidence type="ECO:0000256" key="7">
    <source>
        <dbReference type="ARBA" id="ARBA00023157"/>
    </source>
</evidence>
<keyword evidence="9 10" id="KW-0807">Transducer</keyword>
<dbReference type="Pfam" id="PF00001">
    <property type="entry name" value="7tm_1"/>
    <property type="match status" value="1"/>
</dbReference>
<feature type="transmembrane region" description="Helical" evidence="11">
    <location>
        <begin position="143"/>
        <end position="163"/>
    </location>
</feature>
<proteinExistence type="inferred from homology"/>
<evidence type="ECO:0000256" key="1">
    <source>
        <dbReference type="ARBA" id="ARBA00004651"/>
    </source>
</evidence>
<dbReference type="PROSITE" id="PS50262">
    <property type="entry name" value="G_PROTEIN_RECEP_F1_2"/>
    <property type="match status" value="1"/>
</dbReference>
<evidence type="ECO:0000256" key="2">
    <source>
        <dbReference type="ARBA" id="ARBA00022475"/>
    </source>
</evidence>
<comment type="caution">
    <text evidence="13">The sequence shown here is derived from an EMBL/GenBank/DDBJ whole genome shotgun (WGS) entry which is preliminary data.</text>
</comment>
<feature type="transmembrane region" description="Helical" evidence="11">
    <location>
        <begin position="175"/>
        <end position="202"/>
    </location>
</feature>
<evidence type="ECO:0000259" key="12">
    <source>
        <dbReference type="PROSITE" id="PS50262"/>
    </source>
</evidence>
<keyword evidence="4 11" id="KW-1133">Transmembrane helix</keyword>
<keyword evidence="6 11" id="KW-0472">Membrane</keyword>
<evidence type="ECO:0000256" key="5">
    <source>
        <dbReference type="ARBA" id="ARBA00023040"/>
    </source>
</evidence>
<dbReference type="PRINTS" id="PR00237">
    <property type="entry name" value="GPCRRHODOPSN"/>
</dbReference>
<name>A0ABN8LYJ5_9CNID</name>
<dbReference type="PANTHER" id="PTHR24248:SF199">
    <property type="entry name" value="IP13425P-RELATED"/>
    <property type="match status" value="1"/>
</dbReference>
<keyword evidence="5 10" id="KW-0297">G-protein coupled receptor</keyword>
<dbReference type="InterPro" id="IPR000276">
    <property type="entry name" value="GPCR_Rhodpsn"/>
</dbReference>
<keyword evidence="8 10" id="KW-0675">Receptor</keyword>
<feature type="transmembrane region" description="Helical" evidence="11">
    <location>
        <begin position="24"/>
        <end position="49"/>
    </location>
</feature>
<feature type="transmembrane region" description="Helical" evidence="11">
    <location>
        <begin position="99"/>
        <end position="122"/>
    </location>
</feature>
<dbReference type="Proteomes" id="UP001159427">
    <property type="component" value="Unassembled WGS sequence"/>
</dbReference>
<evidence type="ECO:0000256" key="4">
    <source>
        <dbReference type="ARBA" id="ARBA00022989"/>
    </source>
</evidence>
<keyword evidence="14" id="KW-1185">Reference proteome</keyword>
<dbReference type="SUPFAM" id="SSF81321">
    <property type="entry name" value="Family A G protein-coupled receptor-like"/>
    <property type="match status" value="1"/>
</dbReference>
<accession>A0ABN8LYJ5</accession>
<dbReference type="InterPro" id="IPR017452">
    <property type="entry name" value="GPCR_Rhodpsn_7TM"/>
</dbReference>
<comment type="similarity">
    <text evidence="10">Belongs to the G-protein coupled receptor 1 family.</text>
</comment>
<feature type="transmembrane region" description="Helical" evidence="11">
    <location>
        <begin position="223"/>
        <end position="245"/>
    </location>
</feature>
<keyword evidence="3 10" id="KW-0812">Transmembrane</keyword>
<evidence type="ECO:0000313" key="13">
    <source>
        <dbReference type="EMBL" id="CAH3020892.1"/>
    </source>
</evidence>
<reference evidence="13 14" key="1">
    <citation type="submission" date="2022-05" db="EMBL/GenBank/DDBJ databases">
        <authorList>
            <consortium name="Genoscope - CEA"/>
            <person name="William W."/>
        </authorList>
    </citation>
    <scope>NUCLEOTIDE SEQUENCE [LARGE SCALE GENOMIC DNA]</scope>
</reference>
<gene>
    <name evidence="13" type="ORF">PEVE_00009065</name>
</gene>
<evidence type="ECO:0000313" key="14">
    <source>
        <dbReference type="Proteomes" id="UP001159427"/>
    </source>
</evidence>
<feature type="domain" description="G-protein coupled receptors family 1 profile" evidence="12">
    <location>
        <begin position="38"/>
        <end position="275"/>
    </location>
</feature>
<comment type="subcellular location">
    <subcellularLocation>
        <location evidence="1">Cell membrane</location>
        <topology evidence="1">Multi-pass membrane protein</topology>
    </subcellularLocation>
</comment>
<organism evidence="13 14">
    <name type="scientific">Porites evermanni</name>
    <dbReference type="NCBI Taxonomy" id="104178"/>
    <lineage>
        <taxon>Eukaryota</taxon>
        <taxon>Metazoa</taxon>
        <taxon>Cnidaria</taxon>
        <taxon>Anthozoa</taxon>
        <taxon>Hexacorallia</taxon>
        <taxon>Scleractinia</taxon>
        <taxon>Fungiina</taxon>
        <taxon>Poritidae</taxon>
        <taxon>Porites</taxon>
    </lineage>
</organism>
<feature type="transmembrane region" description="Helical" evidence="11">
    <location>
        <begin position="56"/>
        <end position="79"/>
    </location>
</feature>
<protein>
    <recommendedName>
        <fullName evidence="12">G-protein coupled receptors family 1 profile domain-containing protein</fullName>
    </recommendedName>
</protein>
<keyword evidence="7" id="KW-1015">Disulfide bond</keyword>
<sequence length="356" mass="39902">MNNSTAEQVDSGFTYNTSAGNITAAFFVAVLMLLTLVGNVMVCACFYYYHDLRTICNYFIISLSAADILVALLAMPFWLVLQLTDMDEKSKGVFSAELYLFWAIIDILVGSASIMNLVAVSFDRHLAITSPFSYNEVMTSSRATAMIVALWVFSLVLCSLRGLPMASTRSFLLPYQLVVVAVSFVVPLLLMTVMYMKIYFVARNQALRIGRNFAKDMKATKTVAIVIGAFVVCWMPFFVIVTIYAFNPLYYVPIDFYKAIKWMEYLNSFLNPIIYTCLNRTYRRAFKKLLIRSTCCKRLGPGSEPLSCAHSTKMSFHKTKGESLSHSSSSISENGNVCLHRKDSADTGNNTHACRV</sequence>
<keyword evidence="2" id="KW-1003">Cell membrane</keyword>
<evidence type="ECO:0000256" key="8">
    <source>
        <dbReference type="ARBA" id="ARBA00023170"/>
    </source>
</evidence>
<evidence type="ECO:0000256" key="9">
    <source>
        <dbReference type="ARBA" id="ARBA00023224"/>
    </source>
</evidence>
<feature type="transmembrane region" description="Helical" evidence="11">
    <location>
        <begin position="265"/>
        <end position="282"/>
    </location>
</feature>
<dbReference type="Gene3D" id="1.20.1070.10">
    <property type="entry name" value="Rhodopsin 7-helix transmembrane proteins"/>
    <property type="match status" value="1"/>
</dbReference>
<dbReference type="EMBL" id="CALNXI010000162">
    <property type="protein sequence ID" value="CAH3020892.1"/>
    <property type="molecule type" value="Genomic_DNA"/>
</dbReference>
<evidence type="ECO:0000256" key="6">
    <source>
        <dbReference type="ARBA" id="ARBA00023136"/>
    </source>
</evidence>